<evidence type="ECO:0000256" key="4">
    <source>
        <dbReference type="ARBA" id="ARBA00005432"/>
    </source>
</evidence>
<feature type="region of interest" description="Disordered" evidence="13">
    <location>
        <begin position="72"/>
        <end position="92"/>
    </location>
</feature>
<dbReference type="PANTHER" id="PTHR21528">
    <property type="entry name" value="DEHYDRODOLICHYL DIPHOSPHATE SYNTHASE COMPLEX SUBUNIT NUS1"/>
    <property type="match status" value="1"/>
</dbReference>
<dbReference type="EC" id="2.5.1.87" evidence="5"/>
<keyword evidence="7" id="KW-0812">Transmembrane</keyword>
<evidence type="ECO:0000256" key="8">
    <source>
        <dbReference type="ARBA" id="ARBA00022824"/>
    </source>
</evidence>
<dbReference type="GO" id="GO:0043048">
    <property type="term" value="P:dolichyl monophosphate biosynthetic process"/>
    <property type="evidence" value="ECO:0007669"/>
    <property type="project" value="EnsemblFungi"/>
</dbReference>
<comment type="pathway">
    <text evidence="3">Protein modification; protein glycosylation.</text>
</comment>
<keyword evidence="6" id="KW-0808">Transferase</keyword>
<dbReference type="STRING" id="669874.A0A1E4TQ08"/>
<evidence type="ECO:0000256" key="9">
    <source>
        <dbReference type="ARBA" id="ARBA00022842"/>
    </source>
</evidence>
<feature type="region of interest" description="Disordered" evidence="13">
    <location>
        <begin position="18"/>
        <end position="55"/>
    </location>
</feature>
<keyword evidence="15" id="KW-1185">Reference proteome</keyword>
<evidence type="ECO:0000256" key="5">
    <source>
        <dbReference type="ARBA" id="ARBA00012596"/>
    </source>
</evidence>
<comment type="catalytic activity">
    <reaction evidence="12">
        <text>n isopentenyl diphosphate + (2E,6E)-farnesyl diphosphate = a di-trans,poly-cis-polyprenyl diphosphate + n diphosphate</text>
        <dbReference type="Rhea" id="RHEA:53008"/>
        <dbReference type="Rhea" id="RHEA-COMP:19494"/>
        <dbReference type="ChEBI" id="CHEBI:33019"/>
        <dbReference type="ChEBI" id="CHEBI:128769"/>
        <dbReference type="ChEBI" id="CHEBI:136960"/>
        <dbReference type="ChEBI" id="CHEBI:175763"/>
        <dbReference type="EC" id="2.5.1.87"/>
    </reaction>
</comment>
<gene>
    <name evidence="14" type="ORF">PACTADRAFT_51580</name>
</gene>
<evidence type="ECO:0000313" key="14">
    <source>
        <dbReference type="EMBL" id="ODV93830.1"/>
    </source>
</evidence>
<dbReference type="Proteomes" id="UP000094236">
    <property type="component" value="Unassembled WGS sequence"/>
</dbReference>
<evidence type="ECO:0000256" key="10">
    <source>
        <dbReference type="ARBA" id="ARBA00022989"/>
    </source>
</evidence>
<keyword evidence="11" id="KW-0472">Membrane</keyword>
<evidence type="ECO:0000256" key="6">
    <source>
        <dbReference type="ARBA" id="ARBA00022679"/>
    </source>
</evidence>
<accession>A0A1E4TQ08</accession>
<dbReference type="GO" id="GO:1904423">
    <property type="term" value="C:dehydrodolichyl diphosphate synthase complex"/>
    <property type="evidence" value="ECO:0007669"/>
    <property type="project" value="EnsemblFungi"/>
</dbReference>
<dbReference type="SUPFAM" id="SSF64005">
    <property type="entry name" value="Undecaprenyl diphosphate synthase"/>
    <property type="match status" value="1"/>
</dbReference>
<sequence length="349" mass="40005">MSDIGSLKKRHDTSKRISDFKLHEHLSNNNKHSNSLVTKPSEVKKSPQPPLYNFDSIPITTSKLIQTAYETRGPNLDQQEGEDIDNDNDNGKNGNKSTLLPFFFIIIKLRFLSLAYNPSKTPLLINEDVNKLPKIPKRVSTILNYKPEEEENGGIDGLLNDGSEVVTWCLSSGINCLSIYEYNGILKKHIPELRRSIYKKLATYFGPDNIPNFSVKIPHLNLIYYGVEDYDIDENNQKKIDIEISLLSVIDGRQTIVDLTKIMADMAKNDEIKVEDIKIGFVDDELRELVGEEPDLLILFQPYIDLQGYPPWHIRLTEIYWEDDNDQVAYSVFYRALMKYSTCKVNVGK</sequence>
<dbReference type="OrthoDB" id="19639at2759"/>
<name>A0A1E4TQ08_PACTA</name>
<dbReference type="GO" id="GO:0005789">
    <property type="term" value="C:endoplasmic reticulum membrane"/>
    <property type="evidence" value="ECO:0007669"/>
    <property type="project" value="UniProtKB-SubCell"/>
</dbReference>
<evidence type="ECO:0000313" key="15">
    <source>
        <dbReference type="Proteomes" id="UP000094236"/>
    </source>
</evidence>
<evidence type="ECO:0000256" key="7">
    <source>
        <dbReference type="ARBA" id="ARBA00022692"/>
    </source>
</evidence>
<comment type="cofactor">
    <cofactor evidence="1">
        <name>Mg(2+)</name>
        <dbReference type="ChEBI" id="CHEBI:18420"/>
    </cofactor>
</comment>
<dbReference type="InterPro" id="IPR038887">
    <property type="entry name" value="Nus1/NgBR"/>
</dbReference>
<comment type="similarity">
    <text evidence="4">Belongs to the UPP synthase family.</text>
</comment>
<feature type="compositionally biased region" description="Acidic residues" evidence="13">
    <location>
        <begin position="79"/>
        <end position="88"/>
    </location>
</feature>
<comment type="subcellular location">
    <subcellularLocation>
        <location evidence="2">Endoplasmic reticulum membrane</location>
    </subcellularLocation>
</comment>
<evidence type="ECO:0000256" key="1">
    <source>
        <dbReference type="ARBA" id="ARBA00001946"/>
    </source>
</evidence>
<dbReference type="InterPro" id="IPR036424">
    <property type="entry name" value="UPP_synth-like_sf"/>
</dbReference>
<dbReference type="GO" id="GO:0045547">
    <property type="term" value="F:ditrans,polycis-polyprenyl diphosphate synthase [(2E,6E)-farnesyl diphosphate specific] activity"/>
    <property type="evidence" value="ECO:0007669"/>
    <property type="project" value="UniProtKB-EC"/>
</dbReference>
<dbReference type="GO" id="GO:0005811">
    <property type="term" value="C:lipid droplet"/>
    <property type="evidence" value="ECO:0007669"/>
    <property type="project" value="EnsemblFungi"/>
</dbReference>
<keyword evidence="8" id="KW-0256">Endoplasmic reticulum</keyword>
<organism evidence="14 15">
    <name type="scientific">Pachysolen tannophilus NRRL Y-2460</name>
    <dbReference type="NCBI Taxonomy" id="669874"/>
    <lineage>
        <taxon>Eukaryota</taxon>
        <taxon>Fungi</taxon>
        <taxon>Dikarya</taxon>
        <taxon>Ascomycota</taxon>
        <taxon>Saccharomycotina</taxon>
        <taxon>Pichiomycetes</taxon>
        <taxon>Pachysolenaceae</taxon>
        <taxon>Pachysolen</taxon>
    </lineage>
</organism>
<evidence type="ECO:0000256" key="11">
    <source>
        <dbReference type="ARBA" id="ARBA00023136"/>
    </source>
</evidence>
<dbReference type="AlphaFoldDB" id="A0A1E4TQ08"/>
<protein>
    <recommendedName>
        <fullName evidence="5">ditrans,polycis-polyprenyl diphosphate synthase [(2E,6E)-farnesyldiphosphate specific]</fullName>
        <ecNumber evidence="5">2.5.1.87</ecNumber>
    </recommendedName>
</protein>
<evidence type="ECO:0000256" key="3">
    <source>
        <dbReference type="ARBA" id="ARBA00004922"/>
    </source>
</evidence>
<dbReference type="EMBL" id="KV454017">
    <property type="protein sequence ID" value="ODV93830.1"/>
    <property type="molecule type" value="Genomic_DNA"/>
</dbReference>
<dbReference type="UniPathway" id="UPA00378"/>
<keyword evidence="10" id="KW-1133">Transmembrane helix</keyword>
<dbReference type="Gene3D" id="3.40.1180.10">
    <property type="entry name" value="Decaprenyl diphosphate synthase-like"/>
    <property type="match status" value="1"/>
</dbReference>
<evidence type="ECO:0000256" key="13">
    <source>
        <dbReference type="SAM" id="MobiDB-lite"/>
    </source>
</evidence>
<proteinExistence type="inferred from homology"/>
<feature type="compositionally biased region" description="Low complexity" evidence="13">
    <location>
        <begin position="27"/>
        <end position="36"/>
    </location>
</feature>
<reference evidence="15" key="1">
    <citation type="submission" date="2016-05" db="EMBL/GenBank/DDBJ databases">
        <title>Comparative genomics of biotechnologically important yeasts.</title>
        <authorList>
            <consortium name="DOE Joint Genome Institute"/>
            <person name="Riley R."/>
            <person name="Haridas S."/>
            <person name="Wolfe K.H."/>
            <person name="Lopes M.R."/>
            <person name="Hittinger C.T."/>
            <person name="Goker M."/>
            <person name="Salamov A."/>
            <person name="Wisecaver J."/>
            <person name="Long T.M."/>
            <person name="Aerts A.L."/>
            <person name="Barry K."/>
            <person name="Choi C."/>
            <person name="Clum A."/>
            <person name="Coughlan A.Y."/>
            <person name="Deshpande S."/>
            <person name="Douglass A.P."/>
            <person name="Hanson S.J."/>
            <person name="Klenk H.-P."/>
            <person name="Labutti K."/>
            <person name="Lapidus A."/>
            <person name="Lindquist E."/>
            <person name="Lipzen A."/>
            <person name="Meier-Kolthoff J.P."/>
            <person name="Ohm R.A."/>
            <person name="Otillar R.P."/>
            <person name="Pangilinan J."/>
            <person name="Peng Y."/>
            <person name="Rokas A."/>
            <person name="Rosa C.A."/>
            <person name="Scheuner C."/>
            <person name="Sibirny A.A."/>
            <person name="Slot J.C."/>
            <person name="Stielow J.B."/>
            <person name="Sun H."/>
            <person name="Kurtzman C.P."/>
            <person name="Blackwell M."/>
            <person name="Grigoriev I.V."/>
            <person name="Jeffries T.W."/>
        </authorList>
    </citation>
    <scope>NUCLEOTIDE SEQUENCE [LARGE SCALE GENOMIC DNA]</scope>
    <source>
        <strain evidence="15">NRRL Y-2460</strain>
    </source>
</reference>
<dbReference type="PANTHER" id="PTHR21528:SF0">
    <property type="entry name" value="DEHYDRODOLICHYL DIPHOSPHATE SYNTHASE COMPLEX SUBUNIT NUS1"/>
    <property type="match status" value="1"/>
</dbReference>
<keyword evidence="9" id="KW-0460">Magnesium</keyword>
<evidence type="ECO:0000256" key="2">
    <source>
        <dbReference type="ARBA" id="ARBA00004586"/>
    </source>
</evidence>
<evidence type="ECO:0000256" key="12">
    <source>
        <dbReference type="ARBA" id="ARBA00047353"/>
    </source>
</evidence>